<dbReference type="PANTHER" id="PTHR23118:SF42">
    <property type="entry name" value="ATP-CITRATE SYNTHASE"/>
    <property type="match status" value="1"/>
</dbReference>
<dbReference type="GO" id="GO:0006633">
    <property type="term" value="P:fatty acid biosynthetic process"/>
    <property type="evidence" value="ECO:0007669"/>
    <property type="project" value="TreeGrafter"/>
</dbReference>
<dbReference type="GO" id="GO:0006085">
    <property type="term" value="P:acetyl-CoA biosynthetic process"/>
    <property type="evidence" value="ECO:0007669"/>
    <property type="project" value="TreeGrafter"/>
</dbReference>
<keyword evidence="2" id="KW-1185">Reference proteome</keyword>
<dbReference type="GO" id="GO:0005829">
    <property type="term" value="C:cytosol"/>
    <property type="evidence" value="ECO:0007669"/>
    <property type="project" value="TreeGrafter"/>
</dbReference>
<dbReference type="Proteomes" id="UP001177003">
    <property type="component" value="Chromosome 5"/>
</dbReference>
<protein>
    <submittedName>
        <fullName evidence="1">Uncharacterized protein</fullName>
    </submittedName>
</protein>
<accession>A0AA35Z9L2</accession>
<dbReference type="InterPro" id="IPR002020">
    <property type="entry name" value="Citrate_synthase"/>
</dbReference>
<reference evidence="1" key="1">
    <citation type="submission" date="2023-04" db="EMBL/GenBank/DDBJ databases">
        <authorList>
            <person name="Vijverberg K."/>
            <person name="Xiong W."/>
            <person name="Schranz E."/>
        </authorList>
    </citation>
    <scope>NUCLEOTIDE SEQUENCE</scope>
</reference>
<name>A0AA35Z9L2_LACSI</name>
<dbReference type="EMBL" id="OX465081">
    <property type="protein sequence ID" value="CAI9288138.1"/>
    <property type="molecule type" value="Genomic_DNA"/>
</dbReference>
<dbReference type="AlphaFoldDB" id="A0AA35Z9L2"/>
<organism evidence="1 2">
    <name type="scientific">Lactuca saligna</name>
    <name type="common">Willowleaf lettuce</name>
    <dbReference type="NCBI Taxonomy" id="75948"/>
    <lineage>
        <taxon>Eukaryota</taxon>
        <taxon>Viridiplantae</taxon>
        <taxon>Streptophyta</taxon>
        <taxon>Embryophyta</taxon>
        <taxon>Tracheophyta</taxon>
        <taxon>Spermatophyta</taxon>
        <taxon>Magnoliopsida</taxon>
        <taxon>eudicotyledons</taxon>
        <taxon>Gunneridae</taxon>
        <taxon>Pentapetalae</taxon>
        <taxon>asterids</taxon>
        <taxon>campanulids</taxon>
        <taxon>Asterales</taxon>
        <taxon>Asteraceae</taxon>
        <taxon>Cichorioideae</taxon>
        <taxon>Cichorieae</taxon>
        <taxon>Lactucinae</taxon>
        <taxon>Lactuca</taxon>
    </lineage>
</organism>
<gene>
    <name evidence="1" type="ORF">LSALG_LOCUS27460</name>
</gene>
<evidence type="ECO:0000313" key="2">
    <source>
        <dbReference type="Proteomes" id="UP001177003"/>
    </source>
</evidence>
<evidence type="ECO:0000313" key="1">
    <source>
        <dbReference type="EMBL" id="CAI9288138.1"/>
    </source>
</evidence>
<proteinExistence type="predicted"/>
<dbReference type="PANTHER" id="PTHR23118">
    <property type="entry name" value="ATP-CITRATE SYNTHASE"/>
    <property type="match status" value="1"/>
</dbReference>
<dbReference type="GO" id="GO:0003878">
    <property type="term" value="F:ATP citrate synthase activity"/>
    <property type="evidence" value="ECO:0007669"/>
    <property type="project" value="TreeGrafter"/>
</dbReference>
<sequence>MHGGWNSDRSVVAGLATGALYKTAASPRSAAVAGAIGGIAVGLAMTGKQILKRYVFVALLVDEYLFNVAASSNLALKQPTIRVVAIIAGAFKIGDTEGTIDNIIQCKLYRPGYVGFVSKSCENHSRVKRPEPADLSDYELRGYKISVGMTEKSAPRAPPTHEHGSKFDITVSVLYVIS</sequence>